<accession>A0A9X2MGW1</accession>
<dbReference type="AlphaFoldDB" id="A0A9X2MGW1"/>
<dbReference type="Proteomes" id="UP001142078">
    <property type="component" value="Unassembled WGS sequence"/>
</dbReference>
<gene>
    <name evidence="1" type="ORF">NSA23_01840</name>
</gene>
<protein>
    <submittedName>
        <fullName evidence="1">Uncharacterized protein</fullName>
    </submittedName>
</protein>
<evidence type="ECO:0000313" key="2">
    <source>
        <dbReference type="Proteomes" id="UP001142078"/>
    </source>
</evidence>
<proteinExistence type="predicted"/>
<comment type="caution">
    <text evidence="1">The sequence shown here is derived from an EMBL/GenBank/DDBJ whole genome shotgun (WGS) entry which is preliminary data.</text>
</comment>
<keyword evidence="2" id="KW-1185">Reference proteome</keyword>
<dbReference type="EMBL" id="JANJZL010000001">
    <property type="protein sequence ID" value="MCR2042850.1"/>
    <property type="molecule type" value="Genomic_DNA"/>
</dbReference>
<sequence>MSQDFKKTLPKVKDKDNVRMGAKIANQINTNQQSNMCLSAYSAVTQNSSTVNINFA</sequence>
<organism evidence="1 2">
    <name type="scientific">Anaerosalibacter massiliensis</name>
    <dbReference type="NCBI Taxonomy" id="1347392"/>
    <lineage>
        <taxon>Bacteria</taxon>
        <taxon>Bacillati</taxon>
        <taxon>Bacillota</taxon>
        <taxon>Tissierellia</taxon>
        <taxon>Tissierellales</taxon>
        <taxon>Sporanaerobacteraceae</taxon>
        <taxon>Anaerosalibacter</taxon>
    </lineage>
</organism>
<name>A0A9X2MGW1_9FIRM</name>
<evidence type="ECO:0000313" key="1">
    <source>
        <dbReference type="EMBL" id="MCR2042850.1"/>
    </source>
</evidence>
<dbReference type="RefSeq" id="WP_187116661.1">
    <property type="nucleotide sequence ID" value="NZ_CABKTM010000043.1"/>
</dbReference>
<reference evidence="1" key="1">
    <citation type="submission" date="2022-07" db="EMBL/GenBank/DDBJ databases">
        <title>Enhanced cultured diversity of the mouse gut microbiota enables custom-made synthetic communities.</title>
        <authorList>
            <person name="Afrizal A."/>
        </authorList>
    </citation>
    <scope>NUCLEOTIDE SEQUENCE</scope>
    <source>
        <strain evidence="1">DSM 29482</strain>
    </source>
</reference>